<evidence type="ECO:0000256" key="2">
    <source>
        <dbReference type="SAM" id="MobiDB-lite"/>
    </source>
</evidence>
<evidence type="ECO:0000256" key="1">
    <source>
        <dbReference type="SAM" id="Coils"/>
    </source>
</evidence>
<feature type="coiled-coil region" evidence="1">
    <location>
        <begin position="12"/>
        <end position="86"/>
    </location>
</feature>
<dbReference type="SUPFAM" id="SSF50630">
    <property type="entry name" value="Acid proteases"/>
    <property type="match status" value="1"/>
</dbReference>
<gene>
    <name evidence="4" type="ORF">ACJRO7_020581</name>
</gene>
<feature type="domain" description="Retrotransposon gag" evidence="3">
    <location>
        <begin position="141"/>
        <end position="233"/>
    </location>
</feature>
<organism evidence="4 5">
    <name type="scientific">Eucalyptus globulus</name>
    <name type="common">Tasmanian blue gum</name>
    <dbReference type="NCBI Taxonomy" id="34317"/>
    <lineage>
        <taxon>Eukaryota</taxon>
        <taxon>Viridiplantae</taxon>
        <taxon>Streptophyta</taxon>
        <taxon>Embryophyta</taxon>
        <taxon>Tracheophyta</taxon>
        <taxon>Spermatophyta</taxon>
        <taxon>Magnoliopsida</taxon>
        <taxon>eudicotyledons</taxon>
        <taxon>Gunneridae</taxon>
        <taxon>Pentapetalae</taxon>
        <taxon>rosids</taxon>
        <taxon>malvids</taxon>
        <taxon>Myrtales</taxon>
        <taxon>Myrtaceae</taxon>
        <taxon>Myrtoideae</taxon>
        <taxon>Eucalypteae</taxon>
        <taxon>Eucalyptus</taxon>
    </lineage>
</organism>
<dbReference type="Pfam" id="PF13975">
    <property type="entry name" value="gag-asp_proteas"/>
    <property type="match status" value="1"/>
</dbReference>
<sequence length="634" mass="71201">MELFVSDVQGSVNDLTQTVDGVDAEREKLVAEVQELKTGMGELRHELLGTLQEELTQRYEPLEAAMVAMRAEIAELTSKLAEAQAARVNGVITVQGPRVDTPKPKEFRGSRVAKDVDNFLWYMERYFQAMGNDDQTRVNTASMYLADSALLWWRRRSDDRCGNPIATCVGFVEEFRRNYFPAYAEEEARDELKRLEQKGGVRDYIKRFSELLLQIPSMNEVKAFHQFMGGLKPWTKQELKRYSVGDLTTAMTVAESLVEYKASPSTSRPDTRPRDKGIGGGDRGRFNNRPIGARPPNDPHPHQANAGPNGGGQRKVRSYSCFFCDGPHMARDCPNKAKLAALCKEDEPREEARLGSLRLLSTIKTKKAKEPKGLMFADVKIGVTTMSALMDTGASNIFVSEEAMKKLNLRVEKGASWLKTVNSKEVPAIGVARDVELQLGSWRGKETLEVIPLDDYDIVIGIKFLDRIHAIVVPFAECICVLDKSSQCMIPVHRESERDRKMISAIRLTKGARKGEVTFLATLKIEDDKGEGKEVPTEATQVLDSFKDVMPSELPKKLPPKREVDHRIELVPDARPPAMAPYRMTPPELEELRRQLKELLDVGYIRSSKAPFGAPILFQKKHDGSLSRPKPRDT</sequence>
<dbReference type="InterPro" id="IPR032567">
    <property type="entry name" value="RTL1-rel"/>
</dbReference>
<dbReference type="EMBL" id="JBJKBG010000005">
    <property type="protein sequence ID" value="KAL3739200.1"/>
    <property type="molecule type" value="Genomic_DNA"/>
</dbReference>
<comment type="caution">
    <text evidence="4">The sequence shown here is derived from an EMBL/GenBank/DDBJ whole genome shotgun (WGS) entry which is preliminary data.</text>
</comment>
<dbReference type="InterPro" id="IPR005162">
    <property type="entry name" value="Retrotrans_gag_dom"/>
</dbReference>
<protein>
    <recommendedName>
        <fullName evidence="3">Retrotransposon gag domain-containing protein</fullName>
    </recommendedName>
</protein>
<dbReference type="InterPro" id="IPR021109">
    <property type="entry name" value="Peptidase_aspartic_dom_sf"/>
</dbReference>
<evidence type="ECO:0000313" key="5">
    <source>
        <dbReference type="Proteomes" id="UP001634007"/>
    </source>
</evidence>
<accession>A0ABD3KTN5</accession>
<dbReference type="Proteomes" id="UP001634007">
    <property type="component" value="Unassembled WGS sequence"/>
</dbReference>
<keyword evidence="1" id="KW-0175">Coiled coil</keyword>
<feature type="region of interest" description="Disordered" evidence="2">
    <location>
        <begin position="260"/>
        <end position="312"/>
    </location>
</feature>
<proteinExistence type="predicted"/>
<dbReference type="Pfam" id="PF03732">
    <property type="entry name" value="Retrotrans_gag"/>
    <property type="match status" value="1"/>
</dbReference>
<name>A0ABD3KTN5_EUCGL</name>
<dbReference type="AlphaFoldDB" id="A0ABD3KTN5"/>
<reference evidence="4 5" key="1">
    <citation type="submission" date="2024-11" db="EMBL/GenBank/DDBJ databases">
        <title>Chromosome-level genome assembly of Eucalyptus globulus Labill. provides insights into its genome evolution.</title>
        <authorList>
            <person name="Li X."/>
        </authorList>
    </citation>
    <scope>NUCLEOTIDE SEQUENCE [LARGE SCALE GENOMIC DNA]</scope>
    <source>
        <strain evidence="4">CL2024</strain>
        <tissue evidence="4">Fresh tender leaves</tissue>
    </source>
</reference>
<dbReference type="PANTHER" id="PTHR15503">
    <property type="entry name" value="LDOC1 RELATED"/>
    <property type="match status" value="1"/>
</dbReference>
<evidence type="ECO:0000313" key="4">
    <source>
        <dbReference type="EMBL" id="KAL3739200.1"/>
    </source>
</evidence>
<dbReference type="InterPro" id="IPR043502">
    <property type="entry name" value="DNA/RNA_pol_sf"/>
</dbReference>
<dbReference type="Gene3D" id="3.10.10.10">
    <property type="entry name" value="HIV Type 1 Reverse Transcriptase, subunit A, domain 1"/>
    <property type="match status" value="1"/>
</dbReference>
<evidence type="ECO:0000259" key="3">
    <source>
        <dbReference type="Pfam" id="PF03732"/>
    </source>
</evidence>
<dbReference type="Gene3D" id="2.40.70.10">
    <property type="entry name" value="Acid Proteases"/>
    <property type="match status" value="1"/>
</dbReference>
<dbReference type="CDD" id="cd00303">
    <property type="entry name" value="retropepsin_like"/>
    <property type="match status" value="1"/>
</dbReference>
<dbReference type="PANTHER" id="PTHR15503:SF45">
    <property type="entry name" value="RNA-DIRECTED DNA POLYMERASE HOMOLOG"/>
    <property type="match status" value="1"/>
</dbReference>
<feature type="compositionally biased region" description="Basic and acidic residues" evidence="2">
    <location>
        <begin position="269"/>
        <end position="285"/>
    </location>
</feature>
<keyword evidence="5" id="KW-1185">Reference proteome</keyword>
<dbReference type="SUPFAM" id="SSF56672">
    <property type="entry name" value="DNA/RNA polymerases"/>
    <property type="match status" value="1"/>
</dbReference>